<dbReference type="SMART" id="SM00194">
    <property type="entry name" value="PTPc"/>
    <property type="match status" value="1"/>
</dbReference>
<dbReference type="InterPro" id="IPR000242">
    <property type="entry name" value="PTP_cat"/>
</dbReference>
<evidence type="ECO:0000256" key="12">
    <source>
        <dbReference type="SAM" id="MobiDB-lite"/>
    </source>
</evidence>
<dbReference type="SUPFAM" id="SSF52799">
    <property type="entry name" value="(Phosphotyrosine protein) phosphatases II"/>
    <property type="match status" value="1"/>
</dbReference>
<dbReference type="GO" id="GO:0070373">
    <property type="term" value="P:negative regulation of ERK1 and ERK2 cascade"/>
    <property type="evidence" value="ECO:0007669"/>
    <property type="project" value="TreeGrafter"/>
</dbReference>
<evidence type="ECO:0000256" key="5">
    <source>
        <dbReference type="ARBA" id="ARBA00022553"/>
    </source>
</evidence>
<dbReference type="EC" id="3.1.3.48" evidence="4"/>
<accession>A0AAN9GN32</accession>
<feature type="compositionally biased region" description="Basic and acidic residues" evidence="12">
    <location>
        <begin position="400"/>
        <end position="442"/>
    </location>
</feature>
<dbReference type="GO" id="GO:0004726">
    <property type="term" value="F:non-membrane spanning protein tyrosine phosphatase activity"/>
    <property type="evidence" value="ECO:0007669"/>
    <property type="project" value="TreeGrafter"/>
</dbReference>
<comment type="caution">
    <text evidence="16">The sequence shown here is derived from an EMBL/GenBank/DDBJ whole genome shotgun (WGS) entry which is preliminary data.</text>
</comment>
<dbReference type="Proteomes" id="UP001374579">
    <property type="component" value="Unassembled WGS sequence"/>
</dbReference>
<feature type="binding site" evidence="11">
    <location>
        <position position="276"/>
    </location>
    <ligand>
        <name>substrate</name>
    </ligand>
</feature>
<dbReference type="PIRSF" id="PIRSF000926">
    <property type="entry name" value="Tyr-Ptase_nr1"/>
    <property type="match status" value="1"/>
</dbReference>
<reference evidence="16 17" key="1">
    <citation type="submission" date="2024-02" db="EMBL/GenBank/DDBJ databases">
        <title>Chromosome-scale genome assembly of the rough periwinkle Littorina saxatilis.</title>
        <authorList>
            <person name="De Jode A."/>
            <person name="Faria R."/>
            <person name="Formenti G."/>
            <person name="Sims Y."/>
            <person name="Smith T.P."/>
            <person name="Tracey A."/>
            <person name="Wood J.M.D."/>
            <person name="Zagrodzka Z.B."/>
            <person name="Johannesson K."/>
            <person name="Butlin R.K."/>
            <person name="Leder E.H."/>
        </authorList>
    </citation>
    <scope>NUCLEOTIDE SEQUENCE [LARGE SCALE GENOMIC DNA]</scope>
    <source>
        <strain evidence="16">Snail1</strain>
        <tissue evidence="16">Muscle</tissue>
    </source>
</reference>
<evidence type="ECO:0000256" key="6">
    <source>
        <dbReference type="ARBA" id="ARBA00022801"/>
    </source>
</evidence>
<dbReference type="Pfam" id="PF00102">
    <property type="entry name" value="Y_phosphatase"/>
    <property type="match status" value="1"/>
</dbReference>
<evidence type="ECO:0000256" key="10">
    <source>
        <dbReference type="PIRSR" id="PIRSR000926-1"/>
    </source>
</evidence>
<dbReference type="InterPro" id="IPR000387">
    <property type="entry name" value="Tyr_Pase_dom"/>
</dbReference>
<dbReference type="InterPro" id="IPR012265">
    <property type="entry name" value="Ptpn1/Ptpn2"/>
</dbReference>
<feature type="domain" description="Tyrosine-protein phosphatase" evidence="14">
    <location>
        <begin position="5"/>
        <end position="291"/>
    </location>
</feature>
<feature type="compositionally biased region" description="Acidic residues" evidence="12">
    <location>
        <begin position="323"/>
        <end position="332"/>
    </location>
</feature>
<comment type="subcellular location">
    <subcellularLocation>
        <location evidence="2">Endomembrane system</location>
    </subcellularLocation>
    <subcellularLocation>
        <location evidence="1">Endoplasmic reticulum</location>
    </subcellularLocation>
</comment>
<feature type="region of interest" description="Disordered" evidence="12">
    <location>
        <begin position="299"/>
        <end position="442"/>
    </location>
</feature>
<feature type="transmembrane region" description="Helical" evidence="13">
    <location>
        <begin position="453"/>
        <end position="472"/>
    </location>
</feature>
<evidence type="ECO:0000256" key="2">
    <source>
        <dbReference type="ARBA" id="ARBA00004308"/>
    </source>
</evidence>
<feature type="binding site" evidence="11">
    <location>
        <position position="195"/>
    </location>
    <ligand>
        <name>substrate</name>
    </ligand>
</feature>
<dbReference type="AlphaFoldDB" id="A0AAN9GN32"/>
<evidence type="ECO:0000313" key="17">
    <source>
        <dbReference type="Proteomes" id="UP001374579"/>
    </source>
</evidence>
<dbReference type="PROSITE" id="PS50055">
    <property type="entry name" value="TYR_PHOSPHATASE_PTP"/>
    <property type="match status" value="1"/>
</dbReference>
<name>A0AAN9GN32_9CAEN</name>
<dbReference type="PRINTS" id="PR00700">
    <property type="entry name" value="PRTYPHPHTASE"/>
</dbReference>
<dbReference type="Gene3D" id="3.90.190.10">
    <property type="entry name" value="Protein tyrosine phosphatase superfamily"/>
    <property type="match status" value="1"/>
</dbReference>
<dbReference type="PROSITE" id="PS50056">
    <property type="entry name" value="TYR_PHOSPHATASE_2"/>
    <property type="match status" value="1"/>
</dbReference>
<dbReference type="InterPro" id="IPR016130">
    <property type="entry name" value="Tyr_Pase_AS"/>
</dbReference>
<keyword evidence="6" id="KW-0378">Hydrolase</keyword>
<evidence type="ECO:0000256" key="3">
    <source>
        <dbReference type="ARBA" id="ARBA00009701"/>
    </source>
</evidence>
<dbReference type="PANTHER" id="PTHR46047:SF3">
    <property type="entry name" value="TYROSINE-PROTEIN PHOSPHATASE NON-RECEPTOR TYPE 61F"/>
    <property type="match status" value="1"/>
</dbReference>
<feature type="compositionally biased region" description="Acidic residues" evidence="12">
    <location>
        <begin position="365"/>
        <end position="374"/>
    </location>
</feature>
<proteinExistence type="inferred from homology"/>
<evidence type="ECO:0000256" key="8">
    <source>
        <dbReference type="ARBA" id="ARBA00022912"/>
    </source>
</evidence>
<evidence type="ECO:0000259" key="14">
    <source>
        <dbReference type="PROSITE" id="PS50055"/>
    </source>
</evidence>
<keyword evidence="13" id="KW-1133">Transmembrane helix</keyword>
<evidence type="ECO:0000256" key="13">
    <source>
        <dbReference type="SAM" id="Phobius"/>
    </source>
</evidence>
<dbReference type="CDD" id="cd14545">
    <property type="entry name" value="PTPc-N1_2"/>
    <property type="match status" value="1"/>
</dbReference>
<feature type="binding site" evidence="11">
    <location>
        <begin position="229"/>
        <end position="235"/>
    </location>
    <ligand>
        <name>substrate</name>
    </ligand>
</feature>
<evidence type="ECO:0000256" key="7">
    <source>
        <dbReference type="ARBA" id="ARBA00022824"/>
    </source>
</evidence>
<keyword evidence="7" id="KW-0256">Endoplasmic reticulum</keyword>
<feature type="active site" description="Phosphocysteine intermediate" evidence="10">
    <location>
        <position position="229"/>
    </location>
</feature>
<evidence type="ECO:0000256" key="9">
    <source>
        <dbReference type="ARBA" id="ARBA00023136"/>
    </source>
</evidence>
<organism evidence="16 17">
    <name type="scientific">Littorina saxatilis</name>
    <dbReference type="NCBI Taxonomy" id="31220"/>
    <lineage>
        <taxon>Eukaryota</taxon>
        <taxon>Metazoa</taxon>
        <taxon>Spiralia</taxon>
        <taxon>Lophotrochozoa</taxon>
        <taxon>Mollusca</taxon>
        <taxon>Gastropoda</taxon>
        <taxon>Caenogastropoda</taxon>
        <taxon>Littorinimorpha</taxon>
        <taxon>Littorinoidea</taxon>
        <taxon>Littorinidae</taxon>
        <taxon>Littorina</taxon>
    </lineage>
</organism>
<dbReference type="GO" id="GO:0019901">
    <property type="term" value="F:protein kinase binding"/>
    <property type="evidence" value="ECO:0007669"/>
    <property type="project" value="TreeGrafter"/>
</dbReference>
<dbReference type="InterPro" id="IPR003595">
    <property type="entry name" value="Tyr_Pase_cat"/>
</dbReference>
<dbReference type="GO" id="GO:0005634">
    <property type="term" value="C:nucleus"/>
    <property type="evidence" value="ECO:0007669"/>
    <property type="project" value="TreeGrafter"/>
</dbReference>
<keyword evidence="17" id="KW-1185">Reference proteome</keyword>
<dbReference type="PANTHER" id="PTHR46047">
    <property type="entry name" value="TYROSINE-PROTEIN PHOSPHATASE NON-RECEPTOR TYPE 61F"/>
    <property type="match status" value="1"/>
</dbReference>
<gene>
    <name evidence="16" type="ORF">V1264_000686</name>
</gene>
<dbReference type="GO" id="GO:0005783">
    <property type="term" value="C:endoplasmic reticulum"/>
    <property type="evidence" value="ECO:0007669"/>
    <property type="project" value="UniProtKB-SubCell"/>
</dbReference>
<dbReference type="GO" id="GO:0046426">
    <property type="term" value="P:negative regulation of receptor signaling pathway via JAK-STAT"/>
    <property type="evidence" value="ECO:0007669"/>
    <property type="project" value="TreeGrafter"/>
</dbReference>
<evidence type="ECO:0000313" key="16">
    <source>
        <dbReference type="EMBL" id="KAK7114663.1"/>
    </source>
</evidence>
<dbReference type="PROSITE" id="PS00383">
    <property type="entry name" value="TYR_PHOSPHATASE_1"/>
    <property type="match status" value="1"/>
</dbReference>
<keyword evidence="8" id="KW-0904">Protein phosphatase</keyword>
<dbReference type="SMART" id="SM00404">
    <property type="entry name" value="PTPc_motif"/>
    <property type="match status" value="1"/>
</dbReference>
<keyword evidence="5" id="KW-0597">Phosphoprotein</keyword>
<protein>
    <recommendedName>
        <fullName evidence="4">protein-tyrosine-phosphatase</fullName>
        <ecNumber evidence="4">3.1.3.48</ecNumber>
    </recommendedName>
</protein>
<keyword evidence="9 13" id="KW-0472">Membrane</keyword>
<dbReference type="InterPro" id="IPR029021">
    <property type="entry name" value="Prot-tyrosine_phosphatase-like"/>
</dbReference>
<evidence type="ECO:0000256" key="4">
    <source>
        <dbReference type="ARBA" id="ARBA00013064"/>
    </source>
</evidence>
<evidence type="ECO:0000256" key="1">
    <source>
        <dbReference type="ARBA" id="ARBA00004240"/>
    </source>
</evidence>
<evidence type="ECO:0000256" key="11">
    <source>
        <dbReference type="PIRSR" id="PIRSR000926-2"/>
    </source>
</evidence>
<sequence length="478" mass="55324">MLSQVEQEFQEYDDGRLWMEIYKRVKNESSLATMEDVFSVGQARSPHNRQKNRYRDVSPYDHSRVVLQKEEADDDYINASLVEVPEAGRKYILTQGPLDNTCGDFWLMVWQQRTKAVVMLNRIIEKGTLKCAQYWPPGIREGGEDDMIFEDVSLRVTNQGEQDCKHYTMRWLELEDMATGDKREVLHFQYTTWPDFGVPTSPTAFLNFLKVVREAGSLDSDVGPAIIHCSAGIGRSGTFCLVDSCLVLIEKHKAMSCIDMRQILISMRSYRMGLIQTPDQLRFSYLAVIQGGRALLGQDANSNITTQEETEETDDFPEKTQEETEETEETDDFSDKKFDEVPPPPPTRFSSLPEYTRAKPVVPSSDEDDTENIDDQLAALIDDDDEKPPALPPKKGSPSEFERMISREDDEKEQSMHDVRRRVRDERRKSTQEKIKCMKERQRKSEAWKKRRTYFKPIGIGLAILVGSYFVYRFYLRY</sequence>
<feature type="domain" description="Tyrosine specific protein phosphatases" evidence="15">
    <location>
        <begin position="206"/>
        <end position="282"/>
    </location>
</feature>
<dbReference type="EMBL" id="JBAMIC010000001">
    <property type="protein sequence ID" value="KAK7114663.1"/>
    <property type="molecule type" value="Genomic_DNA"/>
</dbReference>
<keyword evidence="13" id="KW-0812">Transmembrane</keyword>
<dbReference type="InterPro" id="IPR051985">
    <property type="entry name" value="NR_tyrosine_phosphatase"/>
</dbReference>
<evidence type="ECO:0000259" key="15">
    <source>
        <dbReference type="PROSITE" id="PS50056"/>
    </source>
</evidence>
<comment type="similarity">
    <text evidence="3">Belongs to the protein-tyrosine phosphatase family. Non-receptor class 1 subfamily.</text>
</comment>